<comment type="caution">
    <text evidence="2">The sequence shown here is derived from an EMBL/GenBank/DDBJ whole genome shotgun (WGS) entry which is preliminary data.</text>
</comment>
<dbReference type="GO" id="GO:0016747">
    <property type="term" value="F:acyltransferase activity, transferring groups other than amino-acyl groups"/>
    <property type="evidence" value="ECO:0007669"/>
    <property type="project" value="InterPro"/>
</dbReference>
<evidence type="ECO:0000259" key="1">
    <source>
        <dbReference type="PROSITE" id="PS51186"/>
    </source>
</evidence>
<proteinExistence type="predicted"/>
<feature type="domain" description="N-acetyltransferase" evidence="1">
    <location>
        <begin position="7"/>
        <end position="144"/>
    </location>
</feature>
<evidence type="ECO:0000313" key="3">
    <source>
        <dbReference type="Proteomes" id="UP000220629"/>
    </source>
</evidence>
<dbReference type="RefSeq" id="WP_098154318.1">
    <property type="nucleotide sequence ID" value="NZ_CADEQB010000025.1"/>
</dbReference>
<gene>
    <name evidence="2" type="ORF">CRM94_32665</name>
</gene>
<organism evidence="2 3">
    <name type="scientific">Burkholderia gladioli</name>
    <name type="common">Pseudomonas marginata</name>
    <name type="synonym">Phytomonas marginata</name>
    <dbReference type="NCBI Taxonomy" id="28095"/>
    <lineage>
        <taxon>Bacteria</taxon>
        <taxon>Pseudomonadati</taxon>
        <taxon>Pseudomonadota</taxon>
        <taxon>Betaproteobacteria</taxon>
        <taxon>Burkholderiales</taxon>
        <taxon>Burkholderiaceae</taxon>
        <taxon>Burkholderia</taxon>
    </lineage>
</organism>
<protein>
    <submittedName>
        <fullName evidence="2">GNAT family N-acetyltransferase</fullName>
    </submittedName>
</protein>
<dbReference type="CDD" id="cd04301">
    <property type="entry name" value="NAT_SF"/>
    <property type="match status" value="1"/>
</dbReference>
<dbReference type="InterPro" id="IPR016181">
    <property type="entry name" value="Acyl_CoA_acyltransferase"/>
</dbReference>
<dbReference type="Gene3D" id="3.40.630.30">
    <property type="match status" value="1"/>
</dbReference>
<dbReference type="AlphaFoldDB" id="A0A2A7S694"/>
<evidence type="ECO:0000313" key="2">
    <source>
        <dbReference type="EMBL" id="PEH39068.1"/>
    </source>
</evidence>
<dbReference type="Proteomes" id="UP000220629">
    <property type="component" value="Unassembled WGS sequence"/>
</dbReference>
<dbReference type="Pfam" id="PF00583">
    <property type="entry name" value="Acetyltransf_1"/>
    <property type="match status" value="1"/>
</dbReference>
<sequence>MTTQAAYSIQLAEGKHEAARELLARKLDDYNNLNSGQPDNTPLDLVVSDPATGEVLGGLSGRTSLGVCFIDMLYLPETLRRGGVGSELLARAEQEARRRGCDNAVLYTISFQAPRFYEKHGFRVFGEVPCQPAGTSRYFMIKPL</sequence>
<dbReference type="PROSITE" id="PS51186">
    <property type="entry name" value="GNAT"/>
    <property type="match status" value="1"/>
</dbReference>
<name>A0A2A7S694_BURGA</name>
<reference evidence="3" key="1">
    <citation type="submission" date="2017-09" db="EMBL/GenBank/DDBJ databases">
        <title>FDA dAtabase for Regulatory Grade micrObial Sequences (FDA-ARGOS): Supporting development and validation of Infectious Disease Dx tests.</title>
        <authorList>
            <person name="Minogue T."/>
            <person name="Wolcott M."/>
            <person name="Wasieloski L."/>
            <person name="Aguilar W."/>
            <person name="Moore D."/>
            <person name="Tallon L."/>
            <person name="Sadzewicz L."/>
            <person name="Ott S."/>
            <person name="Zhao X."/>
            <person name="Nagaraj S."/>
            <person name="Vavikolanu K."/>
            <person name="Aluvathingal J."/>
            <person name="Nadendla S."/>
            <person name="Sichtig H."/>
        </authorList>
    </citation>
    <scope>NUCLEOTIDE SEQUENCE [LARGE SCALE GENOMIC DNA]</scope>
    <source>
        <strain evidence="3">FDAARGOS_390</strain>
    </source>
</reference>
<dbReference type="EMBL" id="PDDY01000004">
    <property type="protein sequence ID" value="PEH39068.1"/>
    <property type="molecule type" value="Genomic_DNA"/>
</dbReference>
<accession>A0A2A7S694</accession>
<dbReference type="InterPro" id="IPR000182">
    <property type="entry name" value="GNAT_dom"/>
</dbReference>
<dbReference type="SUPFAM" id="SSF55729">
    <property type="entry name" value="Acyl-CoA N-acyltransferases (Nat)"/>
    <property type="match status" value="1"/>
</dbReference>
<keyword evidence="2" id="KW-0808">Transferase</keyword>